<proteinExistence type="predicted"/>
<dbReference type="PROSITE" id="PS00107">
    <property type="entry name" value="PROTEIN_KINASE_ATP"/>
    <property type="match status" value="1"/>
</dbReference>
<dbReference type="InterPro" id="IPR000719">
    <property type="entry name" value="Prot_kinase_dom"/>
</dbReference>
<dbReference type="Proteomes" id="UP000646738">
    <property type="component" value="Unassembled WGS sequence"/>
</dbReference>
<dbReference type="InterPro" id="IPR017441">
    <property type="entry name" value="Protein_kinase_ATP_BS"/>
</dbReference>
<sequence length="713" mass="74878">MKPLGTGDPLRLGPYRVLGVLGEGGMGKVYVGQDSDGRSAAVKVLHRHLADDPHLGQRFVREARMAQAVGSPGVARVLDAQTEGGRPWIATEFLSGPDLEDVIRAYGPLDENGVRALAAALALTLRDIHAAGLVHRDLKPANVVLTSGGPRVIDFGIARPEHGLTLTTTGQVPVTPGYGAPEQALGQRVGPAADVFSLGALLVYAASGRRAFTGSHVAAVQYEVVHGAPRMDGVPPVLQPLIGPCLAKDPAHRPAPEAIAHAFAPPPGADRVWRSGALAEEVRRRERALHELTTLPGTGVTPRGASRRRVLTALAVGGPVALAGGGAATWWFLRGSGEDPFDIPPAAATPKARLLSAEKGDYVLGQAPAPLWSRPSAIGSGSPAPLPVRDVLVVGDPKGGITAHGVVDGKPRWSAPEARAKGRFVSLSDRLIAAVDGEGTLRTFVASTGAPKWTAPAEAASVLAADAEAVYVVTRDGRLRAVGRSDARIRWTAKPGTDLGAAGTARGVAARGVLAVATEAGHVLAVDTRTGRQRWLLRDQDDDRPAITASGGTLFVSGSPYFTARRITDGKQLWRPDLRRADGTKVFWGPAAVHGPYVFAAALGAPLRFDIKDGKQSGWPYDLQQLCDPYSPLVVQGHGFWSVAVNTKEGAVNVLNVVDGPDGGSLSRDPDSMLNKTTWSFRVIKNPDDYWLTADANRVFLVDGGTLTALPVF</sequence>
<keyword evidence="8" id="KW-1185">Reference proteome</keyword>
<evidence type="ECO:0000256" key="5">
    <source>
        <dbReference type="PROSITE-ProRule" id="PRU10141"/>
    </source>
</evidence>
<name>A0ABQ3RJ88_STRRR</name>
<comment type="caution">
    <text evidence="7">The sequence shown here is derived from an EMBL/GenBank/DDBJ whole genome shotgun (WGS) entry which is preliminary data.</text>
</comment>
<evidence type="ECO:0000256" key="3">
    <source>
        <dbReference type="ARBA" id="ARBA00022777"/>
    </source>
</evidence>
<evidence type="ECO:0000256" key="4">
    <source>
        <dbReference type="ARBA" id="ARBA00022840"/>
    </source>
</evidence>
<dbReference type="InterPro" id="IPR011009">
    <property type="entry name" value="Kinase-like_dom_sf"/>
</dbReference>
<dbReference type="InterPro" id="IPR015943">
    <property type="entry name" value="WD40/YVTN_repeat-like_dom_sf"/>
</dbReference>
<gene>
    <name evidence="7" type="ORF">Srubr_57740</name>
</gene>
<protein>
    <recommendedName>
        <fullName evidence="6">Protein kinase domain-containing protein</fullName>
    </recommendedName>
</protein>
<evidence type="ECO:0000259" key="6">
    <source>
        <dbReference type="PROSITE" id="PS50011"/>
    </source>
</evidence>
<dbReference type="Pfam" id="PF00069">
    <property type="entry name" value="Pkinase"/>
    <property type="match status" value="1"/>
</dbReference>
<dbReference type="SMART" id="SM00220">
    <property type="entry name" value="S_TKc"/>
    <property type="match status" value="1"/>
</dbReference>
<organism evidence="7 8">
    <name type="scientific">Streptomyces rubradiris</name>
    <name type="common">Streptomyces achromogenes subsp. rubradiris</name>
    <dbReference type="NCBI Taxonomy" id="285531"/>
    <lineage>
        <taxon>Bacteria</taxon>
        <taxon>Bacillati</taxon>
        <taxon>Actinomycetota</taxon>
        <taxon>Actinomycetes</taxon>
        <taxon>Kitasatosporales</taxon>
        <taxon>Streptomycetaceae</taxon>
        <taxon>Streptomyces</taxon>
    </lineage>
</organism>
<dbReference type="PANTHER" id="PTHR43289:SF34">
    <property type="entry name" value="SERINE_THREONINE-PROTEIN KINASE YBDM-RELATED"/>
    <property type="match status" value="1"/>
</dbReference>
<feature type="domain" description="Protein kinase" evidence="6">
    <location>
        <begin position="15"/>
        <end position="264"/>
    </location>
</feature>
<reference evidence="8" key="1">
    <citation type="submission" date="2023-07" db="EMBL/GenBank/DDBJ databases">
        <title>Whole genome shotgun sequence of Streptomyces achromogenes subsp. rubradiris NBRC 14000.</title>
        <authorList>
            <person name="Komaki H."/>
            <person name="Tamura T."/>
        </authorList>
    </citation>
    <scope>NUCLEOTIDE SEQUENCE [LARGE SCALE GENOMIC DNA]</scope>
    <source>
        <strain evidence="8">NBRC 14000</strain>
    </source>
</reference>
<keyword evidence="1" id="KW-0808">Transferase</keyword>
<dbReference type="SUPFAM" id="SSF50998">
    <property type="entry name" value="Quinoprotein alcohol dehydrogenase-like"/>
    <property type="match status" value="1"/>
</dbReference>
<keyword evidence="3" id="KW-0418">Kinase</keyword>
<keyword evidence="2 5" id="KW-0547">Nucleotide-binding</keyword>
<dbReference type="Gene3D" id="1.10.510.10">
    <property type="entry name" value="Transferase(Phosphotransferase) domain 1"/>
    <property type="match status" value="1"/>
</dbReference>
<dbReference type="Gene3D" id="3.30.200.20">
    <property type="entry name" value="Phosphorylase Kinase, domain 1"/>
    <property type="match status" value="1"/>
</dbReference>
<dbReference type="Gene3D" id="2.130.10.10">
    <property type="entry name" value="YVTN repeat-like/Quinoprotein amine dehydrogenase"/>
    <property type="match status" value="1"/>
</dbReference>
<keyword evidence="4 5" id="KW-0067">ATP-binding</keyword>
<evidence type="ECO:0000256" key="2">
    <source>
        <dbReference type="ARBA" id="ARBA00022741"/>
    </source>
</evidence>
<dbReference type="InterPro" id="IPR002372">
    <property type="entry name" value="PQQ_rpt_dom"/>
</dbReference>
<dbReference type="InterPro" id="IPR018391">
    <property type="entry name" value="PQQ_b-propeller_rpt"/>
</dbReference>
<dbReference type="SMART" id="SM00564">
    <property type="entry name" value="PQQ"/>
    <property type="match status" value="5"/>
</dbReference>
<dbReference type="CDD" id="cd14014">
    <property type="entry name" value="STKc_PknB_like"/>
    <property type="match status" value="1"/>
</dbReference>
<evidence type="ECO:0000256" key="1">
    <source>
        <dbReference type="ARBA" id="ARBA00022679"/>
    </source>
</evidence>
<dbReference type="RefSeq" id="WP_189994137.1">
    <property type="nucleotide sequence ID" value="NZ_BNCB01000006.1"/>
</dbReference>
<dbReference type="SUPFAM" id="SSF56112">
    <property type="entry name" value="Protein kinase-like (PK-like)"/>
    <property type="match status" value="1"/>
</dbReference>
<dbReference type="InterPro" id="IPR011047">
    <property type="entry name" value="Quinoprotein_ADH-like_sf"/>
</dbReference>
<dbReference type="Pfam" id="PF13360">
    <property type="entry name" value="PQQ_2"/>
    <property type="match status" value="1"/>
</dbReference>
<accession>A0ABQ3RJ88</accession>
<dbReference type="PANTHER" id="PTHR43289">
    <property type="entry name" value="MITOGEN-ACTIVATED PROTEIN KINASE KINASE KINASE 20-RELATED"/>
    <property type="match status" value="1"/>
</dbReference>
<dbReference type="InterPro" id="IPR008271">
    <property type="entry name" value="Ser/Thr_kinase_AS"/>
</dbReference>
<feature type="binding site" evidence="5">
    <location>
        <position position="43"/>
    </location>
    <ligand>
        <name>ATP</name>
        <dbReference type="ChEBI" id="CHEBI:30616"/>
    </ligand>
</feature>
<dbReference type="PROSITE" id="PS00108">
    <property type="entry name" value="PROTEIN_KINASE_ST"/>
    <property type="match status" value="1"/>
</dbReference>
<evidence type="ECO:0000313" key="8">
    <source>
        <dbReference type="Proteomes" id="UP000646738"/>
    </source>
</evidence>
<dbReference type="PROSITE" id="PS50011">
    <property type="entry name" value="PROTEIN_KINASE_DOM"/>
    <property type="match status" value="1"/>
</dbReference>
<evidence type="ECO:0000313" key="7">
    <source>
        <dbReference type="EMBL" id="GHI55928.1"/>
    </source>
</evidence>
<dbReference type="EMBL" id="BNEA01000015">
    <property type="protein sequence ID" value="GHI55928.1"/>
    <property type="molecule type" value="Genomic_DNA"/>
</dbReference>